<feature type="transmembrane region" description="Helical" evidence="2">
    <location>
        <begin position="77"/>
        <end position="100"/>
    </location>
</feature>
<dbReference type="AlphaFoldDB" id="A0A9N9BDS0"/>
<dbReference type="Proteomes" id="UP000789759">
    <property type="component" value="Unassembled WGS sequence"/>
</dbReference>
<name>A0A9N9BDS0_9GLOM</name>
<sequence length="196" mass="22494">MLIQKTPKKFSSLFQSSATILSILFIISSLFQQVNPHIISDSDESISDINQMLIRRQPKHPRKRPTQQKNICEAECWAALSVIGILVLFCLTCIIHDYVVRKRRRRLDAIRKAAELESVTIANLFSEKSNGREMSRDQQMRNIRAVMRQMKQKGEKSETLVGDESVEDTASEDDPKTPDDQMLPGFDKGKRKEIMD</sequence>
<feature type="transmembrane region" description="Helical" evidence="2">
    <location>
        <begin position="12"/>
        <end position="31"/>
    </location>
</feature>
<organism evidence="3 4">
    <name type="scientific">Cetraspora pellucida</name>
    <dbReference type="NCBI Taxonomy" id="1433469"/>
    <lineage>
        <taxon>Eukaryota</taxon>
        <taxon>Fungi</taxon>
        <taxon>Fungi incertae sedis</taxon>
        <taxon>Mucoromycota</taxon>
        <taxon>Glomeromycotina</taxon>
        <taxon>Glomeromycetes</taxon>
        <taxon>Diversisporales</taxon>
        <taxon>Gigasporaceae</taxon>
        <taxon>Cetraspora</taxon>
    </lineage>
</organism>
<keyword evidence="4" id="KW-1185">Reference proteome</keyword>
<feature type="compositionally biased region" description="Basic and acidic residues" evidence="1">
    <location>
        <begin position="187"/>
        <end position="196"/>
    </location>
</feature>
<keyword evidence="2" id="KW-0812">Transmembrane</keyword>
<evidence type="ECO:0000313" key="3">
    <source>
        <dbReference type="EMBL" id="CAG8564403.1"/>
    </source>
</evidence>
<dbReference type="EMBL" id="CAJVQA010003038">
    <property type="protein sequence ID" value="CAG8564403.1"/>
    <property type="molecule type" value="Genomic_DNA"/>
</dbReference>
<reference evidence="3" key="1">
    <citation type="submission" date="2021-06" db="EMBL/GenBank/DDBJ databases">
        <authorList>
            <person name="Kallberg Y."/>
            <person name="Tangrot J."/>
            <person name="Rosling A."/>
        </authorList>
    </citation>
    <scope>NUCLEOTIDE SEQUENCE</scope>
    <source>
        <strain evidence="3">FL966</strain>
    </source>
</reference>
<keyword evidence="2" id="KW-0472">Membrane</keyword>
<gene>
    <name evidence="3" type="ORF">CPELLU_LOCUS5355</name>
</gene>
<keyword evidence="2" id="KW-1133">Transmembrane helix</keyword>
<evidence type="ECO:0000313" key="4">
    <source>
        <dbReference type="Proteomes" id="UP000789759"/>
    </source>
</evidence>
<comment type="caution">
    <text evidence="3">The sequence shown here is derived from an EMBL/GenBank/DDBJ whole genome shotgun (WGS) entry which is preliminary data.</text>
</comment>
<evidence type="ECO:0000256" key="2">
    <source>
        <dbReference type="SAM" id="Phobius"/>
    </source>
</evidence>
<protein>
    <submittedName>
        <fullName evidence="3">9685_t:CDS:1</fullName>
    </submittedName>
</protein>
<feature type="region of interest" description="Disordered" evidence="1">
    <location>
        <begin position="149"/>
        <end position="196"/>
    </location>
</feature>
<evidence type="ECO:0000256" key="1">
    <source>
        <dbReference type="SAM" id="MobiDB-lite"/>
    </source>
</evidence>
<accession>A0A9N9BDS0</accession>
<dbReference type="OrthoDB" id="2410031at2759"/>
<proteinExistence type="predicted"/>